<dbReference type="AlphaFoldDB" id="A0A016TYN2"/>
<feature type="compositionally biased region" description="Low complexity" evidence="1">
    <location>
        <begin position="10"/>
        <end position="21"/>
    </location>
</feature>
<gene>
    <name evidence="2" type="primary">Acey_s0067.g22</name>
    <name evidence="2" type="ORF">Y032_0067g22</name>
</gene>
<name>A0A016TYN2_9BILA</name>
<feature type="region of interest" description="Disordered" evidence="1">
    <location>
        <begin position="1"/>
        <end position="87"/>
    </location>
</feature>
<dbReference type="Proteomes" id="UP000024635">
    <property type="component" value="Unassembled WGS sequence"/>
</dbReference>
<evidence type="ECO:0000256" key="1">
    <source>
        <dbReference type="SAM" id="MobiDB-lite"/>
    </source>
</evidence>
<keyword evidence="3" id="KW-1185">Reference proteome</keyword>
<evidence type="ECO:0000313" key="3">
    <source>
        <dbReference type="Proteomes" id="UP000024635"/>
    </source>
</evidence>
<organism evidence="2 3">
    <name type="scientific">Ancylostoma ceylanicum</name>
    <dbReference type="NCBI Taxonomy" id="53326"/>
    <lineage>
        <taxon>Eukaryota</taxon>
        <taxon>Metazoa</taxon>
        <taxon>Ecdysozoa</taxon>
        <taxon>Nematoda</taxon>
        <taxon>Chromadorea</taxon>
        <taxon>Rhabditida</taxon>
        <taxon>Rhabditina</taxon>
        <taxon>Rhabditomorpha</taxon>
        <taxon>Strongyloidea</taxon>
        <taxon>Ancylostomatidae</taxon>
        <taxon>Ancylostomatinae</taxon>
        <taxon>Ancylostoma</taxon>
    </lineage>
</organism>
<dbReference type="InterPro" id="IPR008569">
    <property type="entry name" value="DUF851"/>
</dbReference>
<proteinExistence type="predicted"/>
<comment type="caution">
    <text evidence="2">The sequence shown here is derived from an EMBL/GenBank/DDBJ whole genome shotgun (WGS) entry which is preliminary data.</text>
</comment>
<evidence type="ECO:0000313" key="2">
    <source>
        <dbReference type="EMBL" id="EYC08154.1"/>
    </source>
</evidence>
<dbReference type="OrthoDB" id="5824153at2759"/>
<dbReference type="EMBL" id="JARK01001403">
    <property type="protein sequence ID" value="EYC08154.1"/>
    <property type="molecule type" value="Genomic_DNA"/>
</dbReference>
<reference evidence="3" key="1">
    <citation type="journal article" date="2015" name="Nat. Genet.">
        <title>The genome and transcriptome of the zoonotic hookworm Ancylostoma ceylanicum identify infection-specific gene families.</title>
        <authorList>
            <person name="Schwarz E.M."/>
            <person name="Hu Y."/>
            <person name="Antoshechkin I."/>
            <person name="Miller M.M."/>
            <person name="Sternberg P.W."/>
            <person name="Aroian R.V."/>
        </authorList>
    </citation>
    <scope>NUCLEOTIDE SEQUENCE</scope>
    <source>
        <strain evidence="3">HY135</strain>
    </source>
</reference>
<accession>A0A016TYN2</accession>
<sequence>MASKRDSRSSRSQRTQTSGRRLSGEATGLRSDKTLPSVRSPSGDTTTSRSRKSSSRSRKSDTSTTSRSKRTPSALSEEEVEEKSGTLSRILELSERVTRKVRTFVSRPIRQPAMRKFIARLELRKQAELAMKDQRKLNDGDVSFPREKMKRAAERAQSGPPEDMFINVSHDSFACLPSTSVAEETNLKERTETGCALVTGNNDNDGQVIVDGHPFWLEENENEDTDTADDLPLNAEVVLDVDEGKIQLATIPKIPVVLDPFGDFSTLQKRDKLFFNKALLFGNSVRSMINLSDMTSVRARRRTKRNKGKPNFITPTTRYFYTVRLSSLD</sequence>
<dbReference type="Pfam" id="PF05867">
    <property type="entry name" value="DUF851"/>
    <property type="match status" value="1"/>
</dbReference>
<protein>
    <submittedName>
        <fullName evidence="2">Uncharacterized protein</fullName>
    </submittedName>
</protein>